<dbReference type="AlphaFoldDB" id="F4S7J9"/>
<dbReference type="KEGG" id="mlr:MELLADRAFT_94678"/>
<dbReference type="GeneID" id="18936956"/>
<accession>F4S7J9</accession>
<reference evidence="2" key="1">
    <citation type="journal article" date="2011" name="Proc. Natl. Acad. Sci. U.S.A.">
        <title>Obligate biotrophy features unraveled by the genomic analysis of rust fungi.</title>
        <authorList>
            <person name="Duplessis S."/>
            <person name="Cuomo C.A."/>
            <person name="Lin Y.-C."/>
            <person name="Aerts A."/>
            <person name="Tisserant E."/>
            <person name="Veneault-Fourrey C."/>
            <person name="Joly D.L."/>
            <person name="Hacquard S."/>
            <person name="Amselem J."/>
            <person name="Cantarel B.L."/>
            <person name="Chiu R."/>
            <person name="Coutinho P.M."/>
            <person name="Feau N."/>
            <person name="Field M."/>
            <person name="Frey P."/>
            <person name="Gelhaye E."/>
            <person name="Goldberg J."/>
            <person name="Grabherr M.G."/>
            <person name="Kodira C.D."/>
            <person name="Kohler A."/>
            <person name="Kuees U."/>
            <person name="Lindquist E.A."/>
            <person name="Lucas S.M."/>
            <person name="Mago R."/>
            <person name="Mauceli E."/>
            <person name="Morin E."/>
            <person name="Murat C."/>
            <person name="Pangilinan J.L."/>
            <person name="Park R."/>
            <person name="Pearson M."/>
            <person name="Quesneville H."/>
            <person name="Rouhier N."/>
            <person name="Sakthikumar S."/>
            <person name="Salamov A.A."/>
            <person name="Schmutz J."/>
            <person name="Selles B."/>
            <person name="Shapiro H."/>
            <person name="Tanguay P."/>
            <person name="Tuskan G.A."/>
            <person name="Henrissat B."/>
            <person name="Van de Peer Y."/>
            <person name="Rouze P."/>
            <person name="Ellis J.G."/>
            <person name="Dodds P.N."/>
            <person name="Schein J.E."/>
            <person name="Zhong S."/>
            <person name="Hamelin R.C."/>
            <person name="Grigoriev I.V."/>
            <person name="Szabo L.J."/>
            <person name="Martin F."/>
        </authorList>
    </citation>
    <scope>NUCLEOTIDE SEQUENCE [LARGE SCALE GENOMIC DNA]</scope>
    <source>
        <strain evidence="2">98AG31 / pathotype 3-4-7</strain>
    </source>
</reference>
<keyword evidence="2" id="KW-1185">Reference proteome</keyword>
<dbReference type="VEuPathDB" id="FungiDB:MELLADRAFT_94678"/>
<dbReference type="InParanoid" id="F4S7J9"/>
<sequence length="302" mass="33050">MLDTTTPSIMDPSTPGMTKQTMLDWLRITFPKSPVSSQLNKADVAVIVRKKQPQLFPDPNSNKPALAAPVLDIVEPPQDSVPVLSIQSQSVAVQVKAHVKRSASPCPNPKPVKRTNLGDEELLNQIQIPSSSKRKEKKNSYFDLGRPLVLSPETSNAGKYNPGIDLMERDSKQDLKALKNYEVAPGRAATNLKVKVFSSSNTDQFKTILPVAAELPDLISFSDMDLLAVDDLEIGEKVTSHSSSTSIYKSGVDIFKEERLCVAKVGVLEESVSSILNRIGLIEKASGNNNIKHEQDKYELGT</sequence>
<dbReference type="RefSeq" id="XP_007417362.1">
    <property type="nucleotide sequence ID" value="XM_007417300.1"/>
</dbReference>
<dbReference type="Proteomes" id="UP000001072">
    <property type="component" value="Unassembled WGS sequence"/>
</dbReference>
<evidence type="ECO:0000313" key="1">
    <source>
        <dbReference type="EMBL" id="EGF99379.1"/>
    </source>
</evidence>
<name>F4S7J9_MELLP</name>
<evidence type="ECO:0000313" key="2">
    <source>
        <dbReference type="Proteomes" id="UP000001072"/>
    </source>
</evidence>
<gene>
    <name evidence="1" type="ORF">MELLADRAFT_94678</name>
</gene>
<dbReference type="HOGENOM" id="CLU_049472_0_0_1"/>
<organism evidence="2">
    <name type="scientific">Melampsora larici-populina (strain 98AG31 / pathotype 3-4-7)</name>
    <name type="common">Poplar leaf rust fungus</name>
    <dbReference type="NCBI Taxonomy" id="747676"/>
    <lineage>
        <taxon>Eukaryota</taxon>
        <taxon>Fungi</taxon>
        <taxon>Dikarya</taxon>
        <taxon>Basidiomycota</taxon>
        <taxon>Pucciniomycotina</taxon>
        <taxon>Pucciniomycetes</taxon>
        <taxon>Pucciniales</taxon>
        <taxon>Melampsoraceae</taxon>
        <taxon>Melampsora</taxon>
    </lineage>
</organism>
<proteinExistence type="predicted"/>
<dbReference type="EMBL" id="GL883160">
    <property type="protein sequence ID" value="EGF99379.1"/>
    <property type="molecule type" value="Genomic_DNA"/>
</dbReference>
<protein>
    <submittedName>
        <fullName evidence="1">Uncharacterized protein</fullName>
    </submittedName>
</protein>